<dbReference type="InterPro" id="IPR000073">
    <property type="entry name" value="AB_hydrolase_1"/>
</dbReference>
<dbReference type="PANTHER" id="PTHR43194:SF2">
    <property type="entry name" value="PEROXISOMAL MEMBRANE PROTEIN LPX1"/>
    <property type="match status" value="1"/>
</dbReference>
<sequence>MKNVMTSDGVTLHISKSGQGIPCIFLHGGPGYWSYPFEQTGGSLLENFMEMHYLDQRGCGRSSLAPEGDYSLKRLLLDLEEIRQELNIDKWIVMGHSFGGILASNYTQQYPNSVLSLILLNCTLNKRESNLHQMNIGRKWLGKETILDTYESIESFYQDFFSIAERLLEMEKYYDLQFMDKKNHKVFEELDKELKHRPDFRNYVHSSPEFFKDYTQITSEISVPTLVMNGKYDDAIGPDHYKKFKFPNMSIANLEAKHHPYLENQEEFKNVLRDFVLNMPILKTTES</sequence>
<dbReference type="PRINTS" id="PR00793">
    <property type="entry name" value="PROAMNOPTASE"/>
</dbReference>
<dbReference type="PANTHER" id="PTHR43194">
    <property type="entry name" value="HYDROLASE ALPHA/BETA FOLD FAMILY"/>
    <property type="match status" value="1"/>
</dbReference>
<feature type="domain" description="AB hydrolase-1" evidence="3">
    <location>
        <begin position="24"/>
        <end position="264"/>
    </location>
</feature>
<keyword evidence="5" id="KW-1185">Reference proteome</keyword>
<evidence type="ECO:0000256" key="2">
    <source>
        <dbReference type="ARBA" id="ARBA00022801"/>
    </source>
</evidence>
<dbReference type="InterPro" id="IPR002410">
    <property type="entry name" value="Peptidase_S33"/>
</dbReference>
<evidence type="ECO:0000313" key="4">
    <source>
        <dbReference type="EMBL" id="MDZ5608162.1"/>
    </source>
</evidence>
<evidence type="ECO:0000259" key="3">
    <source>
        <dbReference type="Pfam" id="PF00561"/>
    </source>
</evidence>
<evidence type="ECO:0000256" key="1">
    <source>
        <dbReference type="ARBA" id="ARBA00010088"/>
    </source>
</evidence>
<comment type="similarity">
    <text evidence="1">Belongs to the peptidase S33 family.</text>
</comment>
<dbReference type="Proteomes" id="UP001291930">
    <property type="component" value="Unassembled WGS sequence"/>
</dbReference>
<comment type="caution">
    <text evidence="4">The sequence shown here is derived from an EMBL/GenBank/DDBJ whole genome shotgun (WGS) entry which is preliminary data.</text>
</comment>
<proteinExistence type="inferred from homology"/>
<keyword evidence="2 4" id="KW-0378">Hydrolase</keyword>
<dbReference type="EMBL" id="JAXOVW010000028">
    <property type="protein sequence ID" value="MDZ5608162.1"/>
    <property type="molecule type" value="Genomic_DNA"/>
</dbReference>
<dbReference type="GO" id="GO:0016787">
    <property type="term" value="F:hydrolase activity"/>
    <property type="evidence" value="ECO:0007669"/>
    <property type="project" value="UniProtKB-KW"/>
</dbReference>
<accession>A0ABU5JXJ3</accession>
<gene>
    <name evidence="4" type="ORF">U2I54_13915</name>
</gene>
<organism evidence="4 5">
    <name type="scientific">Bacillus bingmayongensis</name>
    <dbReference type="NCBI Taxonomy" id="1150157"/>
    <lineage>
        <taxon>Bacteria</taxon>
        <taxon>Bacillati</taxon>
        <taxon>Bacillota</taxon>
        <taxon>Bacilli</taxon>
        <taxon>Bacillales</taxon>
        <taxon>Bacillaceae</taxon>
        <taxon>Bacillus</taxon>
    </lineage>
</organism>
<dbReference type="Pfam" id="PF00561">
    <property type="entry name" value="Abhydrolase_1"/>
    <property type="match status" value="1"/>
</dbReference>
<dbReference type="InterPro" id="IPR050228">
    <property type="entry name" value="Carboxylesterase_BioH"/>
</dbReference>
<reference evidence="5" key="1">
    <citation type="submission" date="2023-11" db="EMBL/GenBank/DDBJ databases">
        <title>Genome Sequence of Bacillus pseudomycoides stain BUPM19.</title>
        <authorList>
            <person name="Farhat A."/>
        </authorList>
    </citation>
    <scope>NUCLEOTIDE SEQUENCE [LARGE SCALE GENOMIC DNA]</scope>
    <source>
        <strain evidence="5">BUPM19</strain>
    </source>
</reference>
<evidence type="ECO:0000313" key="5">
    <source>
        <dbReference type="Proteomes" id="UP001291930"/>
    </source>
</evidence>
<dbReference type="Gene3D" id="3.40.50.1820">
    <property type="entry name" value="alpha/beta hydrolase"/>
    <property type="match status" value="1"/>
</dbReference>
<dbReference type="SUPFAM" id="SSF53474">
    <property type="entry name" value="alpha/beta-Hydrolases"/>
    <property type="match status" value="1"/>
</dbReference>
<name>A0ABU5JXJ3_9BACI</name>
<protein>
    <submittedName>
        <fullName evidence="4">Alpha/beta hydrolase</fullName>
    </submittedName>
</protein>
<dbReference type="RefSeq" id="WP_374218055.1">
    <property type="nucleotide sequence ID" value="NZ_JAXOVW010000028.1"/>
</dbReference>
<dbReference type="InterPro" id="IPR029058">
    <property type="entry name" value="AB_hydrolase_fold"/>
</dbReference>